<organism evidence="9 10">
    <name type="scientific">Rhodopirellula halodulae</name>
    <dbReference type="NCBI Taxonomy" id="2894198"/>
    <lineage>
        <taxon>Bacteria</taxon>
        <taxon>Pseudomonadati</taxon>
        <taxon>Planctomycetota</taxon>
        <taxon>Planctomycetia</taxon>
        <taxon>Pirellulales</taxon>
        <taxon>Pirellulaceae</taxon>
        <taxon>Rhodopirellula</taxon>
    </lineage>
</organism>
<keyword evidence="5 8" id="KW-1133">Transmembrane helix</keyword>
<dbReference type="Gene3D" id="3.30.420.270">
    <property type="match status" value="1"/>
</dbReference>
<keyword evidence="7" id="KW-0813">Transport</keyword>
<keyword evidence="4 7" id="KW-0812">Transmembrane</keyword>
<dbReference type="Proteomes" id="UP001430306">
    <property type="component" value="Unassembled WGS sequence"/>
</dbReference>
<proteinExistence type="inferred from homology"/>
<keyword evidence="10" id="KW-1185">Reference proteome</keyword>
<dbReference type="Pfam" id="PF02472">
    <property type="entry name" value="ExbD"/>
    <property type="match status" value="1"/>
</dbReference>
<evidence type="ECO:0000256" key="1">
    <source>
        <dbReference type="ARBA" id="ARBA00004162"/>
    </source>
</evidence>
<keyword evidence="6 8" id="KW-0472">Membrane</keyword>
<dbReference type="PANTHER" id="PTHR30558:SF3">
    <property type="entry name" value="BIOPOLYMER TRANSPORT PROTEIN EXBD-RELATED"/>
    <property type="match status" value="1"/>
</dbReference>
<evidence type="ECO:0000256" key="2">
    <source>
        <dbReference type="ARBA" id="ARBA00005811"/>
    </source>
</evidence>
<dbReference type="PANTHER" id="PTHR30558">
    <property type="entry name" value="EXBD MEMBRANE COMPONENT OF PMF-DRIVEN MACROMOLECULE IMPORT SYSTEM"/>
    <property type="match status" value="1"/>
</dbReference>
<name>A0ABS8NDG2_9BACT</name>
<evidence type="ECO:0000313" key="10">
    <source>
        <dbReference type="Proteomes" id="UP001430306"/>
    </source>
</evidence>
<comment type="caution">
    <text evidence="9">The sequence shown here is derived from an EMBL/GenBank/DDBJ whole genome shotgun (WGS) entry which is preliminary data.</text>
</comment>
<evidence type="ECO:0000256" key="3">
    <source>
        <dbReference type="ARBA" id="ARBA00022475"/>
    </source>
</evidence>
<evidence type="ECO:0000256" key="8">
    <source>
        <dbReference type="SAM" id="Phobius"/>
    </source>
</evidence>
<comment type="similarity">
    <text evidence="2 7">Belongs to the ExbD/TolR family.</text>
</comment>
<dbReference type="RefSeq" id="WP_230270743.1">
    <property type="nucleotide sequence ID" value="NZ_JAJKFW010000003.1"/>
</dbReference>
<keyword evidence="7" id="KW-0653">Protein transport</keyword>
<evidence type="ECO:0000313" key="9">
    <source>
        <dbReference type="EMBL" id="MCC9640957.1"/>
    </source>
</evidence>
<feature type="transmembrane region" description="Helical" evidence="8">
    <location>
        <begin position="20"/>
        <end position="40"/>
    </location>
</feature>
<dbReference type="EMBL" id="JAJKFW010000003">
    <property type="protein sequence ID" value="MCC9640957.1"/>
    <property type="molecule type" value="Genomic_DNA"/>
</dbReference>
<evidence type="ECO:0000256" key="6">
    <source>
        <dbReference type="ARBA" id="ARBA00023136"/>
    </source>
</evidence>
<protein>
    <submittedName>
        <fullName evidence="9">Biopolymer transporter ExbD</fullName>
    </submittedName>
</protein>
<reference evidence="9" key="1">
    <citation type="submission" date="2021-11" db="EMBL/GenBank/DDBJ databases">
        <title>Genome sequence.</title>
        <authorList>
            <person name="Sun Q."/>
        </authorList>
    </citation>
    <scope>NUCLEOTIDE SEQUENCE</scope>
    <source>
        <strain evidence="9">JC740</strain>
    </source>
</reference>
<comment type="subcellular location">
    <subcellularLocation>
        <location evidence="1">Cell membrane</location>
        <topology evidence="1">Single-pass membrane protein</topology>
    </subcellularLocation>
    <subcellularLocation>
        <location evidence="7">Cell membrane</location>
        <topology evidence="7">Single-pass type II membrane protein</topology>
    </subcellularLocation>
</comment>
<sequence length="141" mass="15905">MRPPNDKSTDRHTSDEFNMTPMIDVVFLLIIFFLVSSHLARQEHRHAVTLSKSNSALQTSTDESIAIAIDHQNKVWIRGKQIDIPDLKTYLDGLHNPSSPAIRLRVDRQVGYSVVETVLQSLHDLGIRNVSIATLPQQPKT</sequence>
<keyword evidence="3" id="KW-1003">Cell membrane</keyword>
<evidence type="ECO:0000256" key="7">
    <source>
        <dbReference type="RuleBase" id="RU003879"/>
    </source>
</evidence>
<gene>
    <name evidence="9" type="ORF">LOC71_01635</name>
</gene>
<accession>A0ABS8NDG2</accession>
<dbReference type="InterPro" id="IPR003400">
    <property type="entry name" value="ExbD"/>
</dbReference>
<evidence type="ECO:0000256" key="5">
    <source>
        <dbReference type="ARBA" id="ARBA00022989"/>
    </source>
</evidence>
<evidence type="ECO:0000256" key="4">
    <source>
        <dbReference type="ARBA" id="ARBA00022692"/>
    </source>
</evidence>